<keyword evidence="10" id="KW-1185">Reference proteome</keyword>
<comment type="similarity">
    <text evidence="2">Belongs to the TIM16/PAM16 family.</text>
</comment>
<accession>A0A0L0D2I6</accession>
<evidence type="ECO:0000256" key="4">
    <source>
        <dbReference type="ARBA" id="ARBA00022792"/>
    </source>
</evidence>
<dbReference type="OMA" id="AKYLIQI"/>
<dbReference type="Proteomes" id="UP000054408">
    <property type="component" value="Unassembled WGS sequence"/>
</dbReference>
<dbReference type="Gene3D" id="1.10.287.110">
    <property type="entry name" value="DnaJ domain"/>
    <property type="match status" value="1"/>
</dbReference>
<dbReference type="InterPro" id="IPR036869">
    <property type="entry name" value="J_dom_sf"/>
</dbReference>
<keyword evidence="4" id="KW-0999">Mitochondrion inner membrane</keyword>
<dbReference type="PANTHER" id="PTHR12388">
    <property type="entry name" value="MITOCHONDRIA ASSOCIATED GRANULOCYTE MACROPHAGE CSF SIGNALING MOLECULE"/>
    <property type="match status" value="1"/>
</dbReference>
<evidence type="ECO:0000256" key="3">
    <source>
        <dbReference type="ARBA" id="ARBA00022448"/>
    </source>
</evidence>
<organism evidence="9 10">
    <name type="scientific">Thecamonas trahens ATCC 50062</name>
    <dbReference type="NCBI Taxonomy" id="461836"/>
    <lineage>
        <taxon>Eukaryota</taxon>
        <taxon>Apusozoa</taxon>
        <taxon>Apusomonadida</taxon>
        <taxon>Apusomonadidae</taxon>
        <taxon>Thecamonas</taxon>
    </lineage>
</organism>
<dbReference type="GO" id="GO:0030150">
    <property type="term" value="P:protein import into mitochondrial matrix"/>
    <property type="evidence" value="ECO:0007669"/>
    <property type="project" value="InterPro"/>
</dbReference>
<dbReference type="EMBL" id="GL349442">
    <property type="protein sequence ID" value="KNC46370.1"/>
    <property type="molecule type" value="Genomic_DNA"/>
</dbReference>
<evidence type="ECO:0000256" key="2">
    <source>
        <dbReference type="ARBA" id="ARBA00008817"/>
    </source>
</evidence>
<comment type="subcellular location">
    <subcellularLocation>
        <location evidence="1">Mitochondrion inner membrane</location>
        <topology evidence="1">Peripheral membrane protein</topology>
    </subcellularLocation>
</comment>
<evidence type="ECO:0000256" key="6">
    <source>
        <dbReference type="ARBA" id="ARBA00023010"/>
    </source>
</evidence>
<dbReference type="PANTHER" id="PTHR12388:SF0">
    <property type="entry name" value="MITOCHONDRIAL IMPORT INNER MEMBRANE TRANSLOCASE SUBUNIT TIM16"/>
    <property type="match status" value="1"/>
</dbReference>
<keyword evidence="8" id="KW-0472">Membrane</keyword>
<keyword evidence="7" id="KW-0496">Mitochondrion</keyword>
<dbReference type="OrthoDB" id="10262892at2759"/>
<dbReference type="Pfam" id="PF03656">
    <property type="entry name" value="Pam16"/>
    <property type="match status" value="1"/>
</dbReference>
<proteinExistence type="inferred from homology"/>
<name>A0A0L0D2I6_THETB</name>
<sequence>MAARIIATIVLSASQIVFKAFGEAYRKGMQNAAKGGANAVKRRGKAGPAGSISTEAAATILDIPKNKITPAEIAKRYDHLFKANDPAKGGSLYIRAKVTNAKAALEEALKNKTL</sequence>
<keyword evidence="3" id="KW-0813">Transport</keyword>
<evidence type="ECO:0000256" key="5">
    <source>
        <dbReference type="ARBA" id="ARBA00022927"/>
    </source>
</evidence>
<dbReference type="RefSeq" id="XP_013760663.1">
    <property type="nucleotide sequence ID" value="XM_013905209.1"/>
</dbReference>
<protein>
    <recommendedName>
        <fullName evidence="11">Mitochondrial import inner membrane translocase subunit TIM16</fullName>
    </recommendedName>
</protein>
<keyword evidence="5" id="KW-0653">Protein transport</keyword>
<dbReference type="AlphaFoldDB" id="A0A0L0D2I6"/>
<dbReference type="GO" id="GO:0005744">
    <property type="term" value="C:TIM23 mitochondrial import inner membrane translocase complex"/>
    <property type="evidence" value="ECO:0007669"/>
    <property type="project" value="InterPro"/>
</dbReference>
<dbReference type="InterPro" id="IPR005341">
    <property type="entry name" value="Tim16"/>
</dbReference>
<evidence type="ECO:0000313" key="9">
    <source>
        <dbReference type="EMBL" id="KNC46370.1"/>
    </source>
</evidence>
<evidence type="ECO:0000313" key="10">
    <source>
        <dbReference type="Proteomes" id="UP000054408"/>
    </source>
</evidence>
<gene>
    <name evidence="9" type="ORF">AMSG_02822</name>
</gene>
<dbReference type="GeneID" id="25562474"/>
<evidence type="ECO:0008006" key="11">
    <source>
        <dbReference type="Google" id="ProtNLM"/>
    </source>
</evidence>
<evidence type="ECO:0000256" key="8">
    <source>
        <dbReference type="ARBA" id="ARBA00023136"/>
    </source>
</evidence>
<keyword evidence="6" id="KW-0811">Translocation</keyword>
<evidence type="ECO:0000256" key="1">
    <source>
        <dbReference type="ARBA" id="ARBA00004637"/>
    </source>
</evidence>
<dbReference type="eggNOG" id="KOG3442">
    <property type="taxonomic scope" value="Eukaryota"/>
</dbReference>
<evidence type="ECO:0000256" key="7">
    <source>
        <dbReference type="ARBA" id="ARBA00023128"/>
    </source>
</evidence>
<reference evidence="9 10" key="1">
    <citation type="submission" date="2010-05" db="EMBL/GenBank/DDBJ databases">
        <title>The Genome Sequence of Thecamonas trahens ATCC 50062.</title>
        <authorList>
            <consortium name="The Broad Institute Genome Sequencing Platform"/>
            <person name="Russ C."/>
            <person name="Cuomo C."/>
            <person name="Shea T."/>
            <person name="Young S.K."/>
            <person name="Zeng Q."/>
            <person name="Koehrsen M."/>
            <person name="Haas B."/>
            <person name="Borodovsky M."/>
            <person name="Guigo R."/>
            <person name="Alvarado L."/>
            <person name="Berlin A."/>
            <person name="Bochicchio J."/>
            <person name="Borenstein D."/>
            <person name="Chapman S."/>
            <person name="Chen Z."/>
            <person name="Freedman E."/>
            <person name="Gellesch M."/>
            <person name="Goldberg J."/>
            <person name="Griggs A."/>
            <person name="Gujja S."/>
            <person name="Heilman E."/>
            <person name="Heiman D."/>
            <person name="Hepburn T."/>
            <person name="Howarth C."/>
            <person name="Jen D."/>
            <person name="Larson L."/>
            <person name="Mehta T."/>
            <person name="Park D."/>
            <person name="Pearson M."/>
            <person name="Roberts A."/>
            <person name="Saif S."/>
            <person name="Shenoy N."/>
            <person name="Sisk P."/>
            <person name="Stolte C."/>
            <person name="Sykes S."/>
            <person name="Thomson T."/>
            <person name="Walk T."/>
            <person name="White J."/>
            <person name="Yandava C."/>
            <person name="Burger G."/>
            <person name="Gray M.W."/>
            <person name="Holland P.W.H."/>
            <person name="King N."/>
            <person name="Lang F.B.F."/>
            <person name="Roger A.J."/>
            <person name="Ruiz-Trillo I."/>
            <person name="Lander E."/>
            <person name="Nusbaum C."/>
        </authorList>
    </citation>
    <scope>NUCLEOTIDE SEQUENCE [LARGE SCALE GENOMIC DNA]</scope>
    <source>
        <strain evidence="9 10">ATCC 50062</strain>
    </source>
</reference>